<organism evidence="9 10">
    <name type="scientific">Saccharomonospora glauca K62</name>
    <dbReference type="NCBI Taxonomy" id="928724"/>
    <lineage>
        <taxon>Bacteria</taxon>
        <taxon>Bacillati</taxon>
        <taxon>Actinomycetota</taxon>
        <taxon>Actinomycetes</taxon>
        <taxon>Pseudonocardiales</taxon>
        <taxon>Pseudonocardiaceae</taxon>
        <taxon>Saccharomonospora</taxon>
    </lineage>
</organism>
<dbReference type="InterPro" id="IPR040921">
    <property type="entry name" value="Peptidase_S66C"/>
</dbReference>
<dbReference type="STRING" id="928724.SacglDRAFT_02196"/>
<name>I1D2C1_9PSEU</name>
<dbReference type="OrthoDB" id="9807329at2"/>
<dbReference type="InterPro" id="IPR003507">
    <property type="entry name" value="S66_fam"/>
</dbReference>
<keyword evidence="10" id="KW-1185">Reference proteome</keyword>
<feature type="active site" description="Nucleophile" evidence="6">
    <location>
        <position position="117"/>
    </location>
</feature>
<gene>
    <name evidence="9" type="ORF">SacglDRAFT_02196</name>
</gene>
<evidence type="ECO:0000313" key="9">
    <source>
        <dbReference type="EMBL" id="EIE99095.1"/>
    </source>
</evidence>
<proteinExistence type="inferred from homology"/>
<dbReference type="SUPFAM" id="SSF52317">
    <property type="entry name" value="Class I glutamine amidotransferase-like"/>
    <property type="match status" value="1"/>
</dbReference>
<dbReference type="InterPro" id="IPR027478">
    <property type="entry name" value="LdcA_N"/>
</dbReference>
<feature type="domain" description="LD-carboxypeptidase N-terminal" evidence="7">
    <location>
        <begin position="17"/>
        <end position="135"/>
    </location>
</feature>
<dbReference type="InterPro" id="IPR029062">
    <property type="entry name" value="Class_I_gatase-like"/>
</dbReference>
<dbReference type="Gene3D" id="3.50.30.60">
    <property type="entry name" value="LD-carboxypeptidase A C-terminal domain-like"/>
    <property type="match status" value="1"/>
</dbReference>
<dbReference type="EMBL" id="CM001484">
    <property type="protein sequence ID" value="EIE99095.1"/>
    <property type="molecule type" value="Genomic_DNA"/>
</dbReference>
<dbReference type="GO" id="GO:0008236">
    <property type="term" value="F:serine-type peptidase activity"/>
    <property type="evidence" value="ECO:0007669"/>
    <property type="project" value="UniProtKB-KW"/>
</dbReference>
<dbReference type="eggNOG" id="COG1619">
    <property type="taxonomic scope" value="Bacteria"/>
</dbReference>
<evidence type="ECO:0000256" key="4">
    <source>
        <dbReference type="ARBA" id="ARBA00022801"/>
    </source>
</evidence>
<evidence type="ECO:0000256" key="6">
    <source>
        <dbReference type="PIRSR" id="PIRSR028757-1"/>
    </source>
</evidence>
<dbReference type="GO" id="GO:0004180">
    <property type="term" value="F:carboxypeptidase activity"/>
    <property type="evidence" value="ECO:0007669"/>
    <property type="project" value="UniProtKB-KW"/>
</dbReference>
<dbReference type="HOGENOM" id="CLU_034346_3_1_11"/>
<dbReference type="InterPro" id="IPR027461">
    <property type="entry name" value="Carboxypeptidase_A_C_sf"/>
</dbReference>
<dbReference type="RefSeq" id="WP_005464417.1">
    <property type="nucleotide sequence ID" value="NZ_CM001484.1"/>
</dbReference>
<keyword evidence="4" id="KW-0378">Hydrolase</keyword>
<dbReference type="Gene3D" id="3.40.50.10740">
    <property type="entry name" value="Class I glutamine amidotransferase-like"/>
    <property type="match status" value="1"/>
</dbReference>
<evidence type="ECO:0000256" key="2">
    <source>
        <dbReference type="ARBA" id="ARBA00022645"/>
    </source>
</evidence>
<keyword evidence="5" id="KW-0720">Serine protease</keyword>
<accession>I1D2C1</accession>
<dbReference type="PANTHER" id="PTHR30237:SF2">
    <property type="entry name" value="MUREIN TETRAPEPTIDE CARBOXYPEPTIDASE"/>
    <property type="match status" value="1"/>
</dbReference>
<dbReference type="GO" id="GO:0006508">
    <property type="term" value="P:proteolysis"/>
    <property type="evidence" value="ECO:0007669"/>
    <property type="project" value="UniProtKB-KW"/>
</dbReference>
<dbReference type="InterPro" id="IPR040449">
    <property type="entry name" value="Peptidase_S66_N"/>
</dbReference>
<evidence type="ECO:0000256" key="1">
    <source>
        <dbReference type="ARBA" id="ARBA00010233"/>
    </source>
</evidence>
<keyword evidence="3" id="KW-0645">Protease</keyword>
<reference evidence="9 10" key="1">
    <citation type="submission" date="2011-09" db="EMBL/GenBank/DDBJ databases">
        <authorList>
            <consortium name="US DOE Joint Genome Institute (JGI-PGF)"/>
            <person name="Lucas S."/>
            <person name="Han J."/>
            <person name="Lapidus A."/>
            <person name="Cheng J.-F."/>
            <person name="Goodwin L."/>
            <person name="Pitluck S."/>
            <person name="Peters L."/>
            <person name="Land M.L."/>
            <person name="Hauser L."/>
            <person name="Brambilla E."/>
            <person name="Klenk H.-P."/>
            <person name="Woyke T.J."/>
        </authorList>
    </citation>
    <scope>NUCLEOTIDE SEQUENCE [LARGE SCALE GENOMIC DNA]</scope>
    <source>
        <strain evidence="9 10">K62</strain>
    </source>
</reference>
<comment type="similarity">
    <text evidence="1">Belongs to the peptidase S66 family.</text>
</comment>
<evidence type="ECO:0000259" key="7">
    <source>
        <dbReference type="Pfam" id="PF02016"/>
    </source>
</evidence>
<dbReference type="Proteomes" id="UP000005087">
    <property type="component" value="Chromosome"/>
</dbReference>
<feature type="domain" description="LD-carboxypeptidase C-terminal" evidence="8">
    <location>
        <begin position="180"/>
        <end position="292"/>
    </location>
</feature>
<dbReference type="MEROPS" id="S66.001"/>
<dbReference type="AlphaFoldDB" id="I1D2C1"/>
<feature type="active site" description="Charge relay system" evidence="6">
    <location>
        <position position="277"/>
    </location>
</feature>
<dbReference type="PIRSF" id="PIRSF028757">
    <property type="entry name" value="LD-carboxypeptidase"/>
    <property type="match status" value="1"/>
</dbReference>
<dbReference type="Pfam" id="PF02016">
    <property type="entry name" value="Peptidase_S66"/>
    <property type="match status" value="1"/>
</dbReference>
<evidence type="ECO:0000256" key="5">
    <source>
        <dbReference type="ARBA" id="ARBA00022825"/>
    </source>
</evidence>
<reference evidence="10" key="2">
    <citation type="submission" date="2012-01" db="EMBL/GenBank/DDBJ databases">
        <title>Noncontiguous Finished sequence of chromosome of Saccharomonospora glauca K62.</title>
        <authorList>
            <consortium name="US DOE Joint Genome Institute"/>
            <person name="Lucas S."/>
            <person name="Han J."/>
            <person name="Lapidus A."/>
            <person name="Cheng J.-F."/>
            <person name="Goodwin L."/>
            <person name="Pitluck S."/>
            <person name="Peters L."/>
            <person name="Mikhailova N."/>
            <person name="Held B."/>
            <person name="Detter J.C."/>
            <person name="Han C."/>
            <person name="Tapia R."/>
            <person name="Land M."/>
            <person name="Hauser L."/>
            <person name="Kyrpides N."/>
            <person name="Ivanova N."/>
            <person name="Pagani I."/>
            <person name="Brambilla E.-M."/>
            <person name="Klenk H.-P."/>
            <person name="Woyke T."/>
        </authorList>
    </citation>
    <scope>NUCLEOTIDE SEQUENCE [LARGE SCALE GENOMIC DNA]</scope>
    <source>
        <strain evidence="10">K62</strain>
    </source>
</reference>
<evidence type="ECO:0000313" key="10">
    <source>
        <dbReference type="Proteomes" id="UP000005087"/>
    </source>
</evidence>
<evidence type="ECO:0000259" key="8">
    <source>
        <dbReference type="Pfam" id="PF17676"/>
    </source>
</evidence>
<dbReference type="Pfam" id="PF17676">
    <property type="entry name" value="Peptidase_S66C"/>
    <property type="match status" value="1"/>
</dbReference>
<keyword evidence="2" id="KW-0121">Carboxypeptidase</keyword>
<sequence length="305" mass="32436">MTDRGNRLAPVRAGDTVALVACSSPVDDDALRRGVAVLESWGLRVRLGASVRARHPRLDYLAATDADRARDFERAWRDPEVRAVIAVRGGYGGHRVIDLVDWDAVRRSGPTVFVGSSDATALHAAIAAFVGVPTVLASMPATSYFDEVAADHLRKVLFDPVGARTLASPAAETLCPGRARGRLAGGNLSVLAAGVGAPEFRPARGAIAVLEDLDEEPYRIDRMLTQLLRAGWFREVAGLALGSWTDCGNDRDVVREVLLDRLAPLGVPMAWQVNVGHHPGAFAVPLGLTAELDADAGTLTVVAEE</sequence>
<feature type="active site" description="Charge relay system" evidence="6">
    <location>
        <position position="211"/>
    </location>
</feature>
<dbReference type="SUPFAM" id="SSF141986">
    <property type="entry name" value="LD-carboxypeptidase A C-terminal domain-like"/>
    <property type="match status" value="1"/>
</dbReference>
<dbReference type="PANTHER" id="PTHR30237">
    <property type="entry name" value="MURAMOYLTETRAPEPTIDE CARBOXYPEPTIDASE"/>
    <property type="match status" value="1"/>
</dbReference>
<protein>
    <submittedName>
        <fullName evidence="9">Putative MccF-like protein (Microcin C7 resistance)</fullName>
    </submittedName>
</protein>
<evidence type="ECO:0000256" key="3">
    <source>
        <dbReference type="ARBA" id="ARBA00022670"/>
    </source>
</evidence>
<dbReference type="CDD" id="cd07025">
    <property type="entry name" value="Peptidase_S66"/>
    <property type="match status" value="1"/>
</dbReference>